<dbReference type="EMBL" id="AZHD01000005">
    <property type="protein sequence ID" value="OAA63416.1"/>
    <property type="molecule type" value="Genomic_DNA"/>
</dbReference>
<feature type="region of interest" description="Disordered" evidence="1">
    <location>
        <begin position="34"/>
        <end position="138"/>
    </location>
</feature>
<evidence type="ECO:0000256" key="1">
    <source>
        <dbReference type="SAM" id="MobiDB-lite"/>
    </source>
</evidence>
<dbReference type="OrthoDB" id="4779541at2759"/>
<reference evidence="2 3" key="1">
    <citation type="journal article" date="2016" name="Genome Biol. Evol.">
        <title>Divergent and convergent evolution of fungal pathogenicity.</title>
        <authorList>
            <person name="Shang Y."/>
            <person name="Xiao G."/>
            <person name="Zheng P."/>
            <person name="Cen K."/>
            <person name="Zhan S."/>
            <person name="Wang C."/>
        </authorList>
    </citation>
    <scope>NUCLEOTIDE SEQUENCE [LARGE SCALE GENOMIC DNA]</scope>
    <source>
        <strain evidence="2 3">RCEF 264</strain>
    </source>
</reference>
<evidence type="ECO:0000313" key="2">
    <source>
        <dbReference type="EMBL" id="OAA63416.1"/>
    </source>
</evidence>
<sequence>MSQLVDSVKDGLKRVRGAGDAIRGEFMEASDKALETDPNHAQAAASQSKHHALAQKGLEDMSGRSAMSTRQETENMRGGAATNTAYGNTATAGAPMARQTEADTAAAGTANAASTAPAVGTRAGAQPGTQAGTGAQGI</sequence>
<feature type="compositionally biased region" description="Low complexity" evidence="1">
    <location>
        <begin position="78"/>
        <end position="94"/>
    </location>
</feature>
<dbReference type="AlphaFoldDB" id="A0A167W735"/>
<feature type="compositionally biased region" description="Low complexity" evidence="1">
    <location>
        <begin position="102"/>
        <end position="138"/>
    </location>
</feature>
<evidence type="ECO:0000313" key="3">
    <source>
        <dbReference type="Proteomes" id="UP000076874"/>
    </source>
</evidence>
<proteinExistence type="predicted"/>
<organism evidence="2 3">
    <name type="scientific">Niveomyces insectorum RCEF 264</name>
    <dbReference type="NCBI Taxonomy" id="1081102"/>
    <lineage>
        <taxon>Eukaryota</taxon>
        <taxon>Fungi</taxon>
        <taxon>Dikarya</taxon>
        <taxon>Ascomycota</taxon>
        <taxon>Pezizomycotina</taxon>
        <taxon>Sordariomycetes</taxon>
        <taxon>Hypocreomycetidae</taxon>
        <taxon>Hypocreales</taxon>
        <taxon>Cordycipitaceae</taxon>
        <taxon>Niveomyces</taxon>
    </lineage>
</organism>
<name>A0A167W735_9HYPO</name>
<keyword evidence="3" id="KW-1185">Reference proteome</keyword>
<dbReference type="Proteomes" id="UP000076874">
    <property type="component" value="Unassembled WGS sequence"/>
</dbReference>
<protein>
    <submittedName>
        <fullName evidence="2">Uncharacterized protein</fullName>
    </submittedName>
</protein>
<gene>
    <name evidence="2" type="ORF">SPI_03579</name>
</gene>
<comment type="caution">
    <text evidence="2">The sequence shown here is derived from an EMBL/GenBank/DDBJ whole genome shotgun (WGS) entry which is preliminary data.</text>
</comment>
<accession>A0A167W735</accession>